<evidence type="ECO:0000313" key="3">
    <source>
        <dbReference type="Proteomes" id="UP000219559"/>
    </source>
</evidence>
<dbReference type="Proteomes" id="UP000219559">
    <property type="component" value="Unassembled WGS sequence"/>
</dbReference>
<dbReference type="EMBL" id="NBWU01000001">
    <property type="protein sequence ID" value="PCE66284.1"/>
    <property type="molecule type" value="Genomic_DNA"/>
</dbReference>
<evidence type="ECO:0000313" key="2">
    <source>
        <dbReference type="EMBL" id="PCE66284.1"/>
    </source>
</evidence>
<evidence type="ECO:0000256" key="1">
    <source>
        <dbReference type="SAM" id="SignalP"/>
    </source>
</evidence>
<keyword evidence="1" id="KW-0732">Signal</keyword>
<dbReference type="AlphaFoldDB" id="A0A2A4GE58"/>
<organism evidence="2 3">
    <name type="scientific">Sediminicola luteus</name>
    <dbReference type="NCBI Taxonomy" id="319238"/>
    <lineage>
        <taxon>Bacteria</taxon>
        <taxon>Pseudomonadati</taxon>
        <taxon>Bacteroidota</taxon>
        <taxon>Flavobacteriia</taxon>
        <taxon>Flavobacteriales</taxon>
        <taxon>Flavobacteriaceae</taxon>
        <taxon>Sediminicola</taxon>
    </lineage>
</organism>
<gene>
    <name evidence="2" type="ORF">B7P33_03015</name>
</gene>
<proteinExistence type="predicted"/>
<feature type="signal peptide" evidence="1">
    <location>
        <begin position="1"/>
        <end position="18"/>
    </location>
</feature>
<name>A0A2A4GE58_9FLAO</name>
<keyword evidence="3" id="KW-1185">Reference proteome</keyword>
<dbReference type="RefSeq" id="WP_141402439.1">
    <property type="nucleotide sequence ID" value="NZ_NBWU01000001.1"/>
</dbReference>
<reference evidence="2 3" key="1">
    <citation type="submission" date="2017-04" db="EMBL/GenBank/DDBJ databases">
        <title>A new member of the family Flavobacteriaceae isolated from ascidians.</title>
        <authorList>
            <person name="Chen L."/>
        </authorList>
    </citation>
    <scope>NUCLEOTIDE SEQUENCE [LARGE SCALE GENOMIC DNA]</scope>
    <source>
        <strain evidence="2 3">HQA918</strain>
    </source>
</reference>
<accession>A0A2A4GE58</accession>
<sequence>MKQAIFIVLCLIGNSCWAQELPDWLTLSDPNEIQPGSVKISGLDGKGLEGFLNMMQPSSTANIIGTEIRFTSQGKLQLKLGQLGGLIDTYIGQPIYSATGRLLDLDQGANNAQHMNTPFRWAYLIGYVQTAPRIVPKKMPVLVEWKNGQGVDQRQEIMVSVNHYYDDNDLEPDVVVWEGEDQKLEKGKLLFKRIGPGSSVEEEIALIIESGDAQIEGSYGLAAGHYEVSLLEPEECAQMLNPDLIVLPTDTPSDEKFEFKSPCSDTYTLSVTYEAPGFVAVELVYEKMKIRFPADPSTVRGFDITQMDAAEMMEEPTFEDGSALRVPFYQINPLGKQWFYGVTQSENMEADRVMVYHLGGYNTFEDFYVNTEDDALNYCSFESMNSGPIYLMYSFDLFGRIEGGGEMQLTVSADSDYVAQVTQGGGAYPTEFPQLKITDSVLEAFAEGEEVIELFADNGRATLAIKIEKDED</sequence>
<feature type="chain" id="PRO_5013331431" evidence="1">
    <location>
        <begin position="19"/>
        <end position="472"/>
    </location>
</feature>
<comment type="caution">
    <text evidence="2">The sequence shown here is derived from an EMBL/GenBank/DDBJ whole genome shotgun (WGS) entry which is preliminary data.</text>
</comment>
<protein>
    <submittedName>
        <fullName evidence="2">Uncharacterized protein</fullName>
    </submittedName>
</protein>